<sequence length="47" mass="4836">MRKLISILVALGFVIGLAGCNTVKGFGKDVEAGGEAVQKGAEKAKPY</sequence>
<dbReference type="EMBL" id="SLWY01000014">
    <property type="protein sequence ID" value="TCO80365.1"/>
    <property type="molecule type" value="Genomic_DNA"/>
</dbReference>
<keyword evidence="4" id="KW-0472">Membrane</keyword>
<evidence type="ECO:0000256" key="1">
    <source>
        <dbReference type="ARBA" id="ARBA00010296"/>
    </source>
</evidence>
<evidence type="ECO:0000256" key="6">
    <source>
        <dbReference type="ARBA" id="ARBA00023288"/>
    </source>
</evidence>
<keyword evidence="2" id="KW-1003">Cell membrane</keyword>
<dbReference type="GO" id="GO:0009636">
    <property type="term" value="P:response to toxic substance"/>
    <property type="evidence" value="ECO:0007669"/>
    <property type="project" value="InterPro"/>
</dbReference>
<dbReference type="AlphaFoldDB" id="A0A4R2LLR2"/>
<comment type="similarity">
    <text evidence="1">Belongs to the EcnA/EcnB lipoprotein family.</text>
</comment>
<dbReference type="Pfam" id="PF08085">
    <property type="entry name" value="Entericidin"/>
    <property type="match status" value="1"/>
</dbReference>
<protein>
    <submittedName>
        <fullName evidence="7">Putative small secreted protein</fullName>
    </submittedName>
</protein>
<evidence type="ECO:0000313" key="7">
    <source>
        <dbReference type="EMBL" id="TCO80365.1"/>
    </source>
</evidence>
<evidence type="ECO:0000256" key="4">
    <source>
        <dbReference type="ARBA" id="ARBA00023136"/>
    </source>
</evidence>
<keyword evidence="5" id="KW-0564">Palmitate</keyword>
<name>A0A4R2LLR2_9GAMM</name>
<evidence type="ECO:0000256" key="2">
    <source>
        <dbReference type="ARBA" id="ARBA00022475"/>
    </source>
</evidence>
<keyword evidence="3" id="KW-0732">Signal</keyword>
<dbReference type="PROSITE" id="PS51257">
    <property type="entry name" value="PROKAR_LIPOPROTEIN"/>
    <property type="match status" value="1"/>
</dbReference>
<evidence type="ECO:0000256" key="3">
    <source>
        <dbReference type="ARBA" id="ARBA00022729"/>
    </source>
</evidence>
<keyword evidence="6" id="KW-0449">Lipoprotein</keyword>
<evidence type="ECO:0000313" key="8">
    <source>
        <dbReference type="Proteomes" id="UP000295765"/>
    </source>
</evidence>
<proteinExistence type="inferred from homology"/>
<comment type="caution">
    <text evidence="7">The sequence shown here is derived from an EMBL/GenBank/DDBJ whole genome shotgun (WGS) entry which is preliminary data.</text>
</comment>
<dbReference type="RefSeq" id="WP_132543411.1">
    <property type="nucleotide sequence ID" value="NZ_SLWY01000014.1"/>
</dbReference>
<dbReference type="Proteomes" id="UP000295765">
    <property type="component" value="Unassembled WGS sequence"/>
</dbReference>
<evidence type="ECO:0000256" key="5">
    <source>
        <dbReference type="ARBA" id="ARBA00023139"/>
    </source>
</evidence>
<dbReference type="InterPro" id="IPR012556">
    <property type="entry name" value="Entericidin"/>
</dbReference>
<gene>
    <name evidence="7" type="ORF">EV699_1149</name>
</gene>
<accession>A0A4R2LLR2</accession>
<dbReference type="GO" id="GO:0016020">
    <property type="term" value="C:membrane"/>
    <property type="evidence" value="ECO:0007669"/>
    <property type="project" value="InterPro"/>
</dbReference>
<dbReference type="OrthoDB" id="9181810at2"/>
<organism evidence="7 8">
    <name type="scientific">Plasticicumulans lactativorans</name>
    <dbReference type="NCBI Taxonomy" id="1133106"/>
    <lineage>
        <taxon>Bacteria</taxon>
        <taxon>Pseudomonadati</taxon>
        <taxon>Pseudomonadota</taxon>
        <taxon>Gammaproteobacteria</taxon>
        <taxon>Candidatus Competibacteraceae</taxon>
        <taxon>Plasticicumulans</taxon>
    </lineage>
</organism>
<keyword evidence="8" id="KW-1185">Reference proteome</keyword>
<reference evidence="7 8" key="1">
    <citation type="submission" date="2019-03" db="EMBL/GenBank/DDBJ databases">
        <title>Genomic Encyclopedia of Type Strains, Phase IV (KMG-IV): sequencing the most valuable type-strain genomes for metagenomic binning, comparative biology and taxonomic classification.</title>
        <authorList>
            <person name="Goeker M."/>
        </authorList>
    </citation>
    <scope>NUCLEOTIDE SEQUENCE [LARGE SCALE GENOMIC DNA]</scope>
    <source>
        <strain evidence="7 8">DSM 25287</strain>
    </source>
</reference>